<comment type="caution">
    <text evidence="1">The sequence shown here is derived from an EMBL/GenBank/DDBJ whole genome shotgun (WGS) entry which is preliminary data.</text>
</comment>
<accession>A0ACB8SWX5</accession>
<organism evidence="1 2">
    <name type="scientific">Artomyces pyxidatus</name>
    <dbReference type="NCBI Taxonomy" id="48021"/>
    <lineage>
        <taxon>Eukaryota</taxon>
        <taxon>Fungi</taxon>
        <taxon>Dikarya</taxon>
        <taxon>Basidiomycota</taxon>
        <taxon>Agaricomycotina</taxon>
        <taxon>Agaricomycetes</taxon>
        <taxon>Russulales</taxon>
        <taxon>Auriscalpiaceae</taxon>
        <taxon>Artomyces</taxon>
    </lineage>
</organism>
<evidence type="ECO:0000313" key="1">
    <source>
        <dbReference type="EMBL" id="KAI0060657.1"/>
    </source>
</evidence>
<proteinExistence type="predicted"/>
<protein>
    <submittedName>
        <fullName evidence="1">Uncharacterized protein</fullName>
    </submittedName>
</protein>
<dbReference type="Proteomes" id="UP000814140">
    <property type="component" value="Unassembled WGS sequence"/>
</dbReference>
<sequence>MYFVSLQPNLVGQLYICSLTTARHSRCDVARFVQEYTGRIAHPHTTHRTLVCVLTYTFQAHAAKALLSRHFLSETAPLTSHGRHSKQEAVRYLLSSQKHTSGGWGKHVWTLSERKCQKMRVLPKDDVSRARSSEPPKISKAGSQGLCRT</sequence>
<dbReference type="EMBL" id="MU277217">
    <property type="protein sequence ID" value="KAI0060657.1"/>
    <property type="molecule type" value="Genomic_DNA"/>
</dbReference>
<gene>
    <name evidence="1" type="ORF">BV25DRAFT_919442</name>
</gene>
<evidence type="ECO:0000313" key="2">
    <source>
        <dbReference type="Proteomes" id="UP000814140"/>
    </source>
</evidence>
<reference evidence="1" key="2">
    <citation type="journal article" date="2022" name="New Phytol.">
        <title>Evolutionary transition to the ectomycorrhizal habit in the genomes of a hyperdiverse lineage of mushroom-forming fungi.</title>
        <authorList>
            <person name="Looney B."/>
            <person name="Miyauchi S."/>
            <person name="Morin E."/>
            <person name="Drula E."/>
            <person name="Courty P.E."/>
            <person name="Kohler A."/>
            <person name="Kuo A."/>
            <person name="LaButti K."/>
            <person name="Pangilinan J."/>
            <person name="Lipzen A."/>
            <person name="Riley R."/>
            <person name="Andreopoulos W."/>
            <person name="He G."/>
            <person name="Johnson J."/>
            <person name="Nolan M."/>
            <person name="Tritt A."/>
            <person name="Barry K.W."/>
            <person name="Grigoriev I.V."/>
            <person name="Nagy L.G."/>
            <person name="Hibbett D."/>
            <person name="Henrissat B."/>
            <person name="Matheny P.B."/>
            <person name="Labbe J."/>
            <person name="Martin F.M."/>
        </authorList>
    </citation>
    <scope>NUCLEOTIDE SEQUENCE</scope>
    <source>
        <strain evidence="1">HHB10654</strain>
    </source>
</reference>
<reference evidence="1" key="1">
    <citation type="submission" date="2021-03" db="EMBL/GenBank/DDBJ databases">
        <authorList>
            <consortium name="DOE Joint Genome Institute"/>
            <person name="Ahrendt S."/>
            <person name="Looney B.P."/>
            <person name="Miyauchi S."/>
            <person name="Morin E."/>
            <person name="Drula E."/>
            <person name="Courty P.E."/>
            <person name="Chicoki N."/>
            <person name="Fauchery L."/>
            <person name="Kohler A."/>
            <person name="Kuo A."/>
            <person name="Labutti K."/>
            <person name="Pangilinan J."/>
            <person name="Lipzen A."/>
            <person name="Riley R."/>
            <person name="Andreopoulos W."/>
            <person name="He G."/>
            <person name="Johnson J."/>
            <person name="Barry K.W."/>
            <person name="Grigoriev I.V."/>
            <person name="Nagy L."/>
            <person name="Hibbett D."/>
            <person name="Henrissat B."/>
            <person name="Matheny P.B."/>
            <person name="Labbe J."/>
            <person name="Martin F."/>
        </authorList>
    </citation>
    <scope>NUCLEOTIDE SEQUENCE</scope>
    <source>
        <strain evidence="1">HHB10654</strain>
    </source>
</reference>
<keyword evidence="2" id="KW-1185">Reference proteome</keyword>
<name>A0ACB8SWX5_9AGAM</name>